<dbReference type="Proteomes" id="UP000248481">
    <property type="component" value="Chromosome 5"/>
</dbReference>
<dbReference type="CDD" id="cd23058">
    <property type="entry name" value="PDZ2_Par3-like"/>
    <property type="match status" value="1"/>
</dbReference>
<feature type="compositionally biased region" description="Acidic residues" evidence="20">
    <location>
        <begin position="911"/>
        <end position="925"/>
    </location>
</feature>
<evidence type="ECO:0000313" key="23">
    <source>
        <dbReference type="RefSeq" id="XP_021541679.1"/>
    </source>
</evidence>
<dbReference type="FunFam" id="2.30.42.10:FF:000040">
    <property type="entry name" value="partitioning defective 3 homolog isoform X2"/>
    <property type="match status" value="1"/>
</dbReference>
<dbReference type="GO" id="GO:0030154">
    <property type="term" value="P:cell differentiation"/>
    <property type="evidence" value="ECO:0007669"/>
    <property type="project" value="UniProtKB-KW"/>
</dbReference>
<protein>
    <recommendedName>
        <fullName evidence="17">Partitioning defective 3 homolog</fullName>
    </recommendedName>
    <alternativeName>
        <fullName evidence="18">Atypical PKC isotype-specific-interacting protein</fullName>
    </alternativeName>
</protein>
<keyword evidence="7" id="KW-0963">Cytoplasm</keyword>
<feature type="region of interest" description="Disordered" evidence="20">
    <location>
        <begin position="1083"/>
        <end position="1329"/>
    </location>
</feature>
<feature type="compositionally biased region" description="Pro residues" evidence="20">
    <location>
        <begin position="431"/>
        <end position="440"/>
    </location>
</feature>
<keyword evidence="12 19" id="KW-0175">Coiled coil</keyword>
<dbReference type="InterPro" id="IPR021922">
    <property type="entry name" value="Par3/HAL_N"/>
</dbReference>
<dbReference type="CTD" id="56288"/>
<feature type="compositionally biased region" description="Polar residues" evidence="20">
    <location>
        <begin position="172"/>
        <end position="188"/>
    </location>
</feature>
<evidence type="ECO:0000256" key="20">
    <source>
        <dbReference type="SAM" id="MobiDB-lite"/>
    </source>
</evidence>
<reference evidence="23" key="1">
    <citation type="submission" date="2025-08" db="UniProtKB">
        <authorList>
            <consortium name="RefSeq"/>
        </authorList>
    </citation>
    <scope>IDENTIFICATION</scope>
    <source>
        <tissue evidence="23">Blood</tissue>
    </source>
</reference>
<evidence type="ECO:0000256" key="12">
    <source>
        <dbReference type="ARBA" id="ARBA00023054"/>
    </source>
</evidence>
<feature type="compositionally biased region" description="Basic and acidic residues" evidence="20">
    <location>
        <begin position="1320"/>
        <end position="1329"/>
    </location>
</feature>
<dbReference type="GeneID" id="110576796"/>
<feature type="compositionally biased region" description="Basic and acidic residues" evidence="20">
    <location>
        <begin position="945"/>
        <end position="981"/>
    </location>
</feature>
<dbReference type="Gene3D" id="3.10.20.90">
    <property type="entry name" value="Phosphatidylinositol 3-kinase Catalytic Subunit, Chain A, domain 1"/>
    <property type="match status" value="1"/>
</dbReference>
<dbReference type="GO" id="GO:0030010">
    <property type="term" value="P:establishment of cell polarity"/>
    <property type="evidence" value="ECO:0007669"/>
    <property type="project" value="TreeGrafter"/>
</dbReference>
<evidence type="ECO:0000256" key="5">
    <source>
        <dbReference type="ARBA" id="ARBA00005358"/>
    </source>
</evidence>
<dbReference type="InterPro" id="IPR001478">
    <property type="entry name" value="PDZ"/>
</dbReference>
<evidence type="ECO:0000256" key="9">
    <source>
        <dbReference type="ARBA" id="ARBA00022737"/>
    </source>
</evidence>
<evidence type="ECO:0000259" key="21">
    <source>
        <dbReference type="PROSITE" id="PS50106"/>
    </source>
</evidence>
<dbReference type="FunFam" id="2.30.42.10:FF:000078">
    <property type="entry name" value="Partitioning defective 3 homolog B"/>
    <property type="match status" value="1"/>
</dbReference>
<evidence type="ECO:0000256" key="19">
    <source>
        <dbReference type="SAM" id="Coils"/>
    </source>
</evidence>
<dbReference type="SMART" id="SM00228">
    <property type="entry name" value="PDZ"/>
    <property type="match status" value="3"/>
</dbReference>
<keyword evidence="6" id="KW-0472">Membrane</keyword>
<feature type="compositionally biased region" description="Polar residues" evidence="20">
    <location>
        <begin position="1108"/>
        <end position="1121"/>
    </location>
</feature>
<evidence type="ECO:0000256" key="1">
    <source>
        <dbReference type="ARBA" id="ARBA00004236"/>
    </source>
</evidence>
<dbReference type="FunFam" id="2.30.42.10:FF:000011">
    <property type="entry name" value="partitioning defective 3 homolog isoform X1"/>
    <property type="match status" value="1"/>
</dbReference>
<evidence type="ECO:0000256" key="15">
    <source>
        <dbReference type="ARBA" id="ARBA00023306"/>
    </source>
</evidence>
<feature type="region of interest" description="Disordered" evidence="20">
    <location>
        <begin position="81"/>
        <end position="107"/>
    </location>
</feature>
<evidence type="ECO:0000256" key="7">
    <source>
        <dbReference type="ARBA" id="ARBA00022490"/>
    </source>
</evidence>
<proteinExistence type="inferred from homology"/>
<feature type="domain" description="PDZ" evidence="21">
    <location>
        <begin position="463"/>
        <end position="548"/>
    </location>
</feature>
<evidence type="ECO:0000256" key="4">
    <source>
        <dbReference type="ARBA" id="ARBA00004544"/>
    </source>
</evidence>
<comment type="subcellular location">
    <subcellularLocation>
        <location evidence="3">Cell junction</location>
        <location evidence="3">Adherens junction</location>
    </subcellularLocation>
    <subcellularLocation>
        <location evidence="1">Cell membrane</location>
    </subcellularLocation>
    <subcellularLocation>
        <location evidence="4">Cytoplasm</location>
        <location evidence="4">Cell cortex</location>
    </subcellularLocation>
    <subcellularLocation>
        <location evidence="2">Cytoplasm</location>
        <location evidence="2">Cytoskeleton</location>
    </subcellularLocation>
</comment>
<dbReference type="Gene3D" id="2.30.42.10">
    <property type="match status" value="3"/>
</dbReference>
<dbReference type="RefSeq" id="XP_021541679.1">
    <property type="nucleotide sequence ID" value="XM_021686004.1"/>
</dbReference>
<keyword evidence="15" id="KW-0131">Cell cycle</keyword>
<feature type="coiled-coil region" evidence="19">
    <location>
        <begin position="1021"/>
        <end position="1048"/>
    </location>
</feature>
<evidence type="ECO:0000256" key="13">
    <source>
        <dbReference type="ARBA" id="ARBA00023121"/>
    </source>
</evidence>
<dbReference type="InterPro" id="IPR052213">
    <property type="entry name" value="PAR3"/>
</dbReference>
<evidence type="ECO:0000256" key="10">
    <source>
        <dbReference type="ARBA" id="ARBA00022782"/>
    </source>
</evidence>
<feature type="compositionally biased region" description="Basic and acidic residues" evidence="20">
    <location>
        <begin position="191"/>
        <end position="204"/>
    </location>
</feature>
<evidence type="ECO:0000313" key="22">
    <source>
        <dbReference type="Proteomes" id="UP000248481"/>
    </source>
</evidence>
<dbReference type="PANTHER" id="PTHR16484">
    <property type="entry name" value="PARTITIONING DEFECTIVE 3 RELATED"/>
    <property type="match status" value="1"/>
</dbReference>
<dbReference type="GO" id="GO:0051660">
    <property type="term" value="P:establishment of centrosome localization"/>
    <property type="evidence" value="ECO:0007669"/>
    <property type="project" value="TreeGrafter"/>
</dbReference>
<dbReference type="PROSITE" id="PS50106">
    <property type="entry name" value="PDZ"/>
    <property type="match status" value="3"/>
</dbReference>
<evidence type="ECO:0000256" key="11">
    <source>
        <dbReference type="ARBA" id="ARBA00022990"/>
    </source>
</evidence>
<comment type="subunit">
    <text evidence="16">Interacts with PRKCZ.</text>
</comment>
<dbReference type="GO" id="GO:0008104">
    <property type="term" value="P:intracellular protein localization"/>
    <property type="evidence" value="ECO:0007669"/>
    <property type="project" value="TreeGrafter"/>
</dbReference>
<dbReference type="GO" id="GO:0035091">
    <property type="term" value="F:phosphatidylinositol binding"/>
    <property type="evidence" value="ECO:0007669"/>
    <property type="project" value="TreeGrafter"/>
</dbReference>
<dbReference type="GO" id="GO:0005912">
    <property type="term" value="C:adherens junction"/>
    <property type="evidence" value="ECO:0007669"/>
    <property type="project" value="UniProtKB-SubCell"/>
</dbReference>
<dbReference type="FunFam" id="3.10.20.90:FF:000212">
    <property type="entry name" value="Par-3 family cell polarity regulator"/>
    <property type="match status" value="1"/>
</dbReference>
<dbReference type="Pfam" id="PF00595">
    <property type="entry name" value="PDZ"/>
    <property type="match status" value="3"/>
</dbReference>
<keyword evidence="8" id="KW-0132">Cell division</keyword>
<dbReference type="GO" id="GO:0007155">
    <property type="term" value="P:cell adhesion"/>
    <property type="evidence" value="ECO:0007669"/>
    <property type="project" value="TreeGrafter"/>
</dbReference>
<dbReference type="Pfam" id="PF12053">
    <property type="entry name" value="Par3_HAL_N_term"/>
    <property type="match status" value="1"/>
</dbReference>
<accession>A0A2Y9GWM6</accession>
<keyword evidence="10" id="KW-0221">Differentiation</keyword>
<feature type="compositionally biased region" description="Basic and acidic residues" evidence="20">
    <location>
        <begin position="832"/>
        <end position="842"/>
    </location>
</feature>
<dbReference type="InterPro" id="IPR036034">
    <property type="entry name" value="PDZ_sf"/>
</dbReference>
<feature type="region of interest" description="Disordered" evidence="20">
    <location>
        <begin position="832"/>
        <end position="859"/>
    </location>
</feature>
<dbReference type="GO" id="GO:0051301">
    <property type="term" value="P:cell division"/>
    <property type="evidence" value="ECO:0007669"/>
    <property type="project" value="UniProtKB-KW"/>
</dbReference>
<dbReference type="GO" id="GO:0000226">
    <property type="term" value="P:microtubule cytoskeleton organization"/>
    <property type="evidence" value="ECO:0007669"/>
    <property type="project" value="TreeGrafter"/>
</dbReference>
<dbReference type="CDD" id="cd23059">
    <property type="entry name" value="PDZ3_Par3-like"/>
    <property type="match status" value="1"/>
</dbReference>
<evidence type="ECO:0000256" key="3">
    <source>
        <dbReference type="ARBA" id="ARBA00004536"/>
    </source>
</evidence>
<organism evidence="22 23">
    <name type="scientific">Neomonachus schauinslandi</name>
    <name type="common">Hawaiian monk seal</name>
    <name type="synonym">Monachus schauinslandi</name>
    <dbReference type="NCBI Taxonomy" id="29088"/>
    <lineage>
        <taxon>Eukaryota</taxon>
        <taxon>Metazoa</taxon>
        <taxon>Chordata</taxon>
        <taxon>Craniata</taxon>
        <taxon>Vertebrata</taxon>
        <taxon>Euteleostomi</taxon>
        <taxon>Mammalia</taxon>
        <taxon>Eutheria</taxon>
        <taxon>Laurasiatheria</taxon>
        <taxon>Carnivora</taxon>
        <taxon>Caniformia</taxon>
        <taxon>Pinnipedia</taxon>
        <taxon>Phocidae</taxon>
        <taxon>Monachinae</taxon>
        <taxon>Monachini</taxon>
        <taxon>Neomonachus</taxon>
    </lineage>
</organism>
<feature type="region of interest" description="Disordered" evidence="20">
    <location>
        <begin position="904"/>
        <end position="997"/>
    </location>
</feature>
<evidence type="ECO:0000256" key="14">
    <source>
        <dbReference type="ARBA" id="ARBA00023212"/>
    </source>
</evidence>
<gene>
    <name evidence="23" type="primary">PARD3</name>
</gene>
<name>A0A2Y9GWM6_NEOSC</name>
<keyword evidence="14" id="KW-0206">Cytoskeleton</keyword>
<feature type="region of interest" description="Disordered" evidence="20">
    <location>
        <begin position="155"/>
        <end position="262"/>
    </location>
</feature>
<dbReference type="PANTHER" id="PTHR16484:SF10">
    <property type="entry name" value="PARTITIONING DEFECTIVE 3 HOMOLOG"/>
    <property type="match status" value="1"/>
</dbReference>
<dbReference type="GO" id="GO:0043296">
    <property type="term" value="C:apical junction complex"/>
    <property type="evidence" value="ECO:0007669"/>
    <property type="project" value="TreeGrafter"/>
</dbReference>
<evidence type="ECO:0000256" key="6">
    <source>
        <dbReference type="ARBA" id="ARBA00022475"/>
    </source>
</evidence>
<feature type="compositionally biased region" description="Polar residues" evidence="20">
    <location>
        <begin position="1310"/>
        <end position="1319"/>
    </location>
</feature>
<dbReference type="GO" id="GO:0005938">
    <property type="term" value="C:cell cortex"/>
    <property type="evidence" value="ECO:0007669"/>
    <property type="project" value="UniProtKB-SubCell"/>
</dbReference>
<sequence length="1329" mass="148572">MWCCVTLPRTPHSVGCAGLECRGHRAQLGHCLPRLLRRRLEDPNYWIQVHRLEHGDGGILDLDDTLCDVADDKDRLVAVFDEQDPHHGGDGTSASSTGTQSPEIFGSELGTNSVSAFQPYQATSEIEVTPSVLRANMPLHVRRSSDPALIGLSTSISDNNFSSEEPSRKNPTRWSTTAGFLKQNTAGSPKTCDRKKDENYRSLPRDASNWSHQFQRDNARSSLSASHPMVDRWLEKQEQDEDGTEEDNSRVEPVGHADTSLENIPSFSLDDMVKLVRVPNDGGPLGIHVVPFSARGGRTLGLLVKRLEKGGKAEQENLFHENDCIVRINDGDLRNRRFEQAQHMFRQAMRTPIIWFHVVPAANKEQYEQLSQSEKNNYYSSRFSPDSQYMDNRSVNSAGLPALQRAPRLNHPPEQIDSHPRLLPQSTHPSGKPPAAPAPAPQNVFSTNVSSGYNTKKIGKRLNIQLKKGTEGLGFSITSRDVTIGGSAPIYVKNILPRGAAIQDGRLKAGDRLIEVNGVDLAGKSQEEVVSLLRSTKMEGTVSLLVFRQEDAFHPRELNAEPSQMQIPKETKAEDEDIVLTPDGTREFLTFEVPLNDSGSAGLGVSVKGNRSKENHADLGIFVKSIINGGAASKDGRLRVNDQLIAVNGESLLGKTNQDAMETLRRSMSTEGNKRGMIQLIVARRISKCNELKSPGSPSGPELPIETVLDDRERRISHSLYSGIEGLDESPTRNAALSRIMGESGKYQLSPTVNMPQDDTVIIEDDRLPVLPPHLSDQSSSSSHDDVGFVTTDAGTWAKSAISDSADCSLSPDVDPVLAFQREGFGRQIADETKLNTVDDQKAGSPSRDVGPSLGLKKSSSLESLQTAVAEVTLNGDIPFHRPRPRIIRGRGCNESFRAAIDKSYDKPAVDDDDEGMETLEEDTEESSRSGRESVSTASDQPSHSLERHMNGNQEKGDKMDRRKEKAGKEKKKDRDKEKEKMKAKKGMLKGLGDMFRFGKHRKDDKIEKTGKIKIQDSLTSEEERIRMKQEQERIQAKTREFRERQARERDYAEIQDFHRTLGCNDELMYGGMSSYEGSMALNARPQSPREGHMMDALYAQVKKPRNSKPSSVDSNRSTPSNHDRIQRLRQEFQQAKQDEDVEDRRRTYSFEQPWPNSRAAAQSGRHSVSVEVQMQRQRQEEREGFQQAQRQYSSLPRQSRKNASSVSQDSWEQNYPPGEGFQSAKENPRYSSYQGSRNGYLGGHGFNARVMLETQELLRQEQRRKEQQMKKQPPPPEGLNNYDSYKKVQDPSYTPPKGPFRQDVPPSPSQVARLNRLQTPEKGKPFYS</sequence>
<feature type="domain" description="PDZ" evidence="21">
    <location>
        <begin position="592"/>
        <end position="667"/>
    </location>
</feature>
<dbReference type="SUPFAM" id="SSF50156">
    <property type="entry name" value="PDZ domain-like"/>
    <property type="match status" value="3"/>
</dbReference>
<dbReference type="GO" id="GO:0045197">
    <property type="term" value="P:establishment or maintenance of epithelial cell apical/basal polarity"/>
    <property type="evidence" value="ECO:0007669"/>
    <property type="project" value="TreeGrafter"/>
</dbReference>
<dbReference type="GO" id="GO:0016324">
    <property type="term" value="C:apical plasma membrane"/>
    <property type="evidence" value="ECO:0007669"/>
    <property type="project" value="TreeGrafter"/>
</dbReference>
<comment type="similarity">
    <text evidence="5">Belongs to the PAR3 family.</text>
</comment>
<dbReference type="GO" id="GO:0005856">
    <property type="term" value="C:cytoskeleton"/>
    <property type="evidence" value="ECO:0007669"/>
    <property type="project" value="UniProtKB-SubCell"/>
</dbReference>
<evidence type="ECO:0000256" key="17">
    <source>
        <dbReference type="ARBA" id="ARBA00070151"/>
    </source>
</evidence>
<evidence type="ECO:0000256" key="2">
    <source>
        <dbReference type="ARBA" id="ARBA00004245"/>
    </source>
</evidence>
<evidence type="ECO:0000256" key="18">
    <source>
        <dbReference type="ARBA" id="ARBA00082523"/>
    </source>
</evidence>
<feature type="compositionally biased region" description="Polar residues" evidence="20">
    <location>
        <begin position="1193"/>
        <end position="1214"/>
    </location>
</feature>
<keyword evidence="11" id="KW-0007">Acetylation</keyword>
<feature type="region of interest" description="Disordered" evidence="20">
    <location>
        <begin position="405"/>
        <end position="449"/>
    </location>
</feature>
<feature type="domain" description="PDZ" evidence="21">
    <location>
        <begin position="272"/>
        <end position="348"/>
    </location>
</feature>
<dbReference type="CDD" id="cd06691">
    <property type="entry name" value="PDZ1_Par3-like"/>
    <property type="match status" value="1"/>
</dbReference>
<keyword evidence="13" id="KW-0446">Lipid-binding</keyword>
<evidence type="ECO:0000256" key="16">
    <source>
        <dbReference type="ARBA" id="ARBA00065272"/>
    </source>
</evidence>
<feature type="compositionally biased region" description="Polar residues" evidence="20">
    <location>
        <begin position="155"/>
        <end position="164"/>
    </location>
</feature>
<evidence type="ECO:0000256" key="8">
    <source>
        <dbReference type="ARBA" id="ARBA00022618"/>
    </source>
</evidence>
<feature type="compositionally biased region" description="Basic and acidic residues" evidence="20">
    <location>
        <begin position="1122"/>
        <end position="1149"/>
    </location>
</feature>
<keyword evidence="22" id="KW-1185">Reference proteome</keyword>
<feature type="compositionally biased region" description="Low complexity" evidence="20">
    <location>
        <begin position="92"/>
        <end position="101"/>
    </location>
</feature>
<feature type="compositionally biased region" description="Basic and acidic residues" evidence="20">
    <location>
        <begin position="1257"/>
        <end position="1270"/>
    </location>
</feature>
<keyword evidence="9" id="KW-0677">Repeat</keyword>
<keyword evidence="6" id="KW-1003">Cell membrane</keyword>